<reference evidence="2" key="1">
    <citation type="submission" date="2018-11" db="EMBL/GenBank/DDBJ databases">
        <authorList>
            <person name="Alioto T."/>
            <person name="Alioto T."/>
        </authorList>
    </citation>
    <scope>NUCLEOTIDE SEQUENCE</scope>
</reference>
<dbReference type="Proteomes" id="UP000596742">
    <property type="component" value="Unassembled WGS sequence"/>
</dbReference>
<evidence type="ECO:0000313" key="2">
    <source>
        <dbReference type="EMBL" id="VDI46850.1"/>
    </source>
</evidence>
<sequence length="172" mass="19535">MTGLCCPCLPDTNTNFVYSLVVAGGLVGWLVFCYTAVRCVYKNIKRERLPRQLLSLSTEVSVIGIPLPVVHNENIYDEIEEVPSSYLTAYYCPSYFSVKDDCELSLKSSITETNSFCEACVYTQKNEDFEHADYLSENSQESLDGCNANKNEDYYHHYTTIQDDNKSCSYTN</sequence>
<feature type="transmembrane region" description="Helical" evidence="1">
    <location>
        <begin position="16"/>
        <end position="41"/>
    </location>
</feature>
<organism evidence="2 3">
    <name type="scientific">Mytilus galloprovincialis</name>
    <name type="common">Mediterranean mussel</name>
    <dbReference type="NCBI Taxonomy" id="29158"/>
    <lineage>
        <taxon>Eukaryota</taxon>
        <taxon>Metazoa</taxon>
        <taxon>Spiralia</taxon>
        <taxon>Lophotrochozoa</taxon>
        <taxon>Mollusca</taxon>
        <taxon>Bivalvia</taxon>
        <taxon>Autobranchia</taxon>
        <taxon>Pteriomorphia</taxon>
        <taxon>Mytilida</taxon>
        <taxon>Mytiloidea</taxon>
        <taxon>Mytilidae</taxon>
        <taxon>Mytilinae</taxon>
        <taxon>Mytilus</taxon>
    </lineage>
</organism>
<dbReference type="EMBL" id="UYJE01006539">
    <property type="protein sequence ID" value="VDI46850.1"/>
    <property type="molecule type" value="Genomic_DNA"/>
</dbReference>
<keyword evidence="1" id="KW-0472">Membrane</keyword>
<dbReference type="AlphaFoldDB" id="A0A8B6FAB9"/>
<evidence type="ECO:0000313" key="3">
    <source>
        <dbReference type="Proteomes" id="UP000596742"/>
    </source>
</evidence>
<proteinExistence type="predicted"/>
<gene>
    <name evidence="2" type="ORF">MGAL_10B062457</name>
</gene>
<name>A0A8B6FAB9_MYTGA</name>
<evidence type="ECO:0000256" key="1">
    <source>
        <dbReference type="SAM" id="Phobius"/>
    </source>
</evidence>
<keyword evidence="1" id="KW-1133">Transmembrane helix</keyword>
<keyword evidence="3" id="KW-1185">Reference proteome</keyword>
<protein>
    <submittedName>
        <fullName evidence="2">Uncharacterized protein</fullName>
    </submittedName>
</protein>
<comment type="caution">
    <text evidence="2">The sequence shown here is derived from an EMBL/GenBank/DDBJ whole genome shotgun (WGS) entry which is preliminary data.</text>
</comment>
<keyword evidence="1" id="KW-0812">Transmembrane</keyword>
<accession>A0A8B6FAB9</accession>